<evidence type="ECO:0000256" key="2">
    <source>
        <dbReference type="ARBA" id="ARBA00022525"/>
    </source>
</evidence>
<keyword evidence="7" id="KW-0732">Signal</keyword>
<evidence type="ECO:0000256" key="7">
    <source>
        <dbReference type="SAM" id="SignalP"/>
    </source>
</evidence>
<sequence>ESFGICELKQTMLKNWTINTFLLVSFLCSATGQNEGGAPGIFNGMSFTENLQPDPNQVCGMSNPNGLVANVKVPKDYSTPGQFPWVVALFSQGKYFGAGSLIAPEVVLTAASIVVGKTDAEIVVRAGEWNTGQRSEFLPSEDRPVARVVQHREFSYLLGANNIALLFLANPFELKSHIRTICLPSQGRSFDQKRCLVTGWGKVAFNDENYSNIQKKIELPMINRAQCQDQLRNTRLGVSFDLPASLICAGGEKDAGDCLGDGGSALFCPMEADPSRYEQAGIVNWGIGCQEENVPAVYTNVEMFRDWIYEHMAQNSNSVPFAAGQLPSNYKQE</sequence>
<organism evidence="9">
    <name type="scientific">Drosophila melanogaster</name>
    <name type="common">Fruit fly</name>
    <dbReference type="NCBI Taxonomy" id="7227"/>
    <lineage>
        <taxon>Eukaryota</taxon>
        <taxon>Metazoa</taxon>
        <taxon>Ecdysozoa</taxon>
        <taxon>Arthropoda</taxon>
        <taxon>Hexapoda</taxon>
        <taxon>Insecta</taxon>
        <taxon>Pterygota</taxon>
        <taxon>Neoptera</taxon>
        <taxon>Endopterygota</taxon>
        <taxon>Diptera</taxon>
        <taxon>Brachycera</taxon>
        <taxon>Muscomorpha</taxon>
        <taxon>Ephydroidea</taxon>
        <taxon>Drosophilidae</taxon>
        <taxon>Drosophila</taxon>
        <taxon>Sophophora</taxon>
    </lineage>
</organism>
<dbReference type="InterPro" id="IPR051487">
    <property type="entry name" value="Ser/Thr_Proteases_Immune/Dev"/>
</dbReference>
<dbReference type="PANTHER" id="PTHR24256">
    <property type="entry name" value="TRYPTASE-RELATED"/>
    <property type="match status" value="1"/>
</dbReference>
<evidence type="ECO:0000256" key="3">
    <source>
        <dbReference type="ARBA" id="ARBA00023157"/>
    </source>
</evidence>
<dbReference type="ExpressionAtlas" id="C9QP76">
    <property type="expression patterns" value="baseline and differential"/>
</dbReference>
<keyword evidence="3" id="KW-1015">Disulfide bond</keyword>
<evidence type="ECO:0000256" key="4">
    <source>
        <dbReference type="ARBA" id="ARBA00024195"/>
    </source>
</evidence>
<dbReference type="GO" id="GO:0004252">
    <property type="term" value="F:serine-type endopeptidase activity"/>
    <property type="evidence" value="ECO:0007669"/>
    <property type="project" value="InterPro"/>
</dbReference>
<dbReference type="InterPro" id="IPR001254">
    <property type="entry name" value="Trypsin_dom"/>
</dbReference>
<dbReference type="HOGENOM" id="CLU_006842_0_3_1"/>
<proteinExistence type="evidence at transcript level"/>
<dbReference type="SMART" id="SM00020">
    <property type="entry name" value="Tryp_SPc"/>
    <property type="match status" value="1"/>
</dbReference>
<dbReference type="PROSITE" id="PS50240">
    <property type="entry name" value="TRYPSIN_DOM"/>
    <property type="match status" value="1"/>
</dbReference>
<dbReference type="EMBL" id="BT099958">
    <property type="protein sequence ID" value="ACX47659.1"/>
    <property type="molecule type" value="mRNA"/>
</dbReference>
<dbReference type="CDD" id="cd00190">
    <property type="entry name" value="Tryp_SPc"/>
    <property type="match status" value="1"/>
</dbReference>
<dbReference type="InterPro" id="IPR043504">
    <property type="entry name" value="Peptidase_S1_PA_chymotrypsin"/>
</dbReference>
<evidence type="ECO:0000313" key="9">
    <source>
        <dbReference type="EMBL" id="ACX47659.1"/>
    </source>
</evidence>
<dbReference type="Pfam" id="PF00089">
    <property type="entry name" value="Trypsin"/>
    <property type="match status" value="1"/>
</dbReference>
<name>C9QP76_DROME</name>
<dbReference type="VEuPathDB" id="VectorBase:FBgn0035496"/>
<evidence type="ECO:0000259" key="8">
    <source>
        <dbReference type="PROSITE" id="PS50240"/>
    </source>
</evidence>
<feature type="chain" id="PRO_5003000785" description="Phenoloxidase-activating factor 2" evidence="7">
    <location>
        <begin position="33"/>
        <end position="333"/>
    </location>
</feature>
<protein>
    <recommendedName>
        <fullName evidence="5">Phenoloxidase-activating factor 2</fullName>
    </recommendedName>
    <alternativeName>
        <fullName evidence="6">Prophenoloxidase-activating factor II</fullName>
    </alternativeName>
</protein>
<reference evidence="9" key="1">
    <citation type="submission" date="2009-10" db="EMBL/GenBank/DDBJ databases">
        <authorList>
            <person name="Carlson J."/>
            <person name="Booth B."/>
            <person name="Frise E."/>
            <person name="Park S."/>
            <person name="Wan K."/>
            <person name="Yu C."/>
            <person name="Celniker S."/>
        </authorList>
    </citation>
    <scope>NUCLEOTIDE SEQUENCE</scope>
</reference>
<dbReference type="Gene3D" id="2.40.10.10">
    <property type="entry name" value="Trypsin-like serine proteases"/>
    <property type="match status" value="1"/>
</dbReference>
<evidence type="ECO:0000256" key="5">
    <source>
        <dbReference type="ARBA" id="ARBA00068096"/>
    </source>
</evidence>
<keyword evidence="2" id="KW-0964">Secreted</keyword>
<dbReference type="MEROPS" id="S01.960"/>
<comment type="subcellular location">
    <subcellularLocation>
        <location evidence="1">Secreted</location>
    </subcellularLocation>
</comment>
<feature type="signal peptide" evidence="7">
    <location>
        <begin position="1"/>
        <end position="32"/>
    </location>
</feature>
<feature type="non-terminal residue" evidence="9">
    <location>
        <position position="1"/>
    </location>
</feature>
<feature type="domain" description="Peptidase S1" evidence="8">
    <location>
        <begin position="67"/>
        <end position="313"/>
    </location>
</feature>
<dbReference type="SUPFAM" id="SSF50494">
    <property type="entry name" value="Trypsin-like serine proteases"/>
    <property type="match status" value="1"/>
</dbReference>
<dbReference type="GO" id="GO:0006508">
    <property type="term" value="P:proteolysis"/>
    <property type="evidence" value="ECO:0007669"/>
    <property type="project" value="InterPro"/>
</dbReference>
<dbReference type="GO" id="GO:0005576">
    <property type="term" value="C:extracellular region"/>
    <property type="evidence" value="ECO:0007669"/>
    <property type="project" value="UniProtKB-SubCell"/>
</dbReference>
<dbReference type="FunFam" id="2.40.10.10:FF:000038">
    <property type="entry name" value="Serine protease"/>
    <property type="match status" value="1"/>
</dbReference>
<dbReference type="AlphaFoldDB" id="C9QP76"/>
<gene>
    <name evidence="9" type="primary">CG14990-RA</name>
</gene>
<evidence type="ECO:0000256" key="6">
    <source>
        <dbReference type="ARBA" id="ARBA00076468"/>
    </source>
</evidence>
<dbReference type="InterPro" id="IPR009003">
    <property type="entry name" value="Peptidase_S1_PA"/>
</dbReference>
<accession>C9QP76</accession>
<evidence type="ECO:0000256" key="1">
    <source>
        <dbReference type="ARBA" id="ARBA00004613"/>
    </source>
</evidence>
<comment type="similarity">
    <text evidence="4">Belongs to the peptidase S1 family. CLIP subfamily.</text>
</comment>
<dbReference type="Bgee" id="FBgn0035496">
    <property type="expression patterns" value="Expressed in visual pigment cell (sensu Nematoda and Protostomia) in testis and 34 other cell types or tissues"/>
</dbReference>
<dbReference type="OrthoDB" id="6261922at2759"/>